<dbReference type="OrthoDB" id="5866868at2759"/>
<name>A0A0N4VK57_ENTVE</name>
<dbReference type="AlphaFoldDB" id="A0A0N4VK57"/>
<feature type="compositionally biased region" description="Polar residues" evidence="1">
    <location>
        <begin position="274"/>
        <end position="302"/>
    </location>
</feature>
<gene>
    <name evidence="2" type="ORF">EVEC_LOCUS10553</name>
</gene>
<evidence type="ECO:0000256" key="1">
    <source>
        <dbReference type="SAM" id="MobiDB-lite"/>
    </source>
</evidence>
<feature type="region of interest" description="Disordered" evidence="1">
    <location>
        <begin position="252"/>
        <end position="307"/>
    </location>
</feature>
<feature type="region of interest" description="Disordered" evidence="1">
    <location>
        <begin position="1"/>
        <end position="27"/>
    </location>
</feature>
<accession>A0A0N4VK57</accession>
<dbReference type="Proteomes" id="UP000274131">
    <property type="component" value="Unassembled WGS sequence"/>
</dbReference>
<evidence type="ECO:0000313" key="4">
    <source>
        <dbReference type="WBParaSite" id="EVEC_0001123901-mRNA-1"/>
    </source>
</evidence>
<evidence type="ECO:0000313" key="3">
    <source>
        <dbReference type="Proteomes" id="UP000274131"/>
    </source>
</evidence>
<organism evidence="4">
    <name type="scientific">Enterobius vermicularis</name>
    <name type="common">Human pinworm</name>
    <dbReference type="NCBI Taxonomy" id="51028"/>
    <lineage>
        <taxon>Eukaryota</taxon>
        <taxon>Metazoa</taxon>
        <taxon>Ecdysozoa</taxon>
        <taxon>Nematoda</taxon>
        <taxon>Chromadorea</taxon>
        <taxon>Rhabditida</taxon>
        <taxon>Spirurina</taxon>
        <taxon>Oxyuridomorpha</taxon>
        <taxon>Oxyuroidea</taxon>
        <taxon>Oxyuridae</taxon>
        <taxon>Enterobius</taxon>
    </lineage>
</organism>
<evidence type="ECO:0000313" key="2">
    <source>
        <dbReference type="EMBL" id="VDD95802.1"/>
    </source>
</evidence>
<proteinExistence type="predicted"/>
<feature type="compositionally biased region" description="Basic and acidic residues" evidence="1">
    <location>
        <begin position="260"/>
        <end position="273"/>
    </location>
</feature>
<sequence>MSEQKWQVKTGSQNVEPAAGSVEIPERQSVASLREQIANKLEVKSPTSIEAAAKITFNPLSPAAVRNGDAKLNSAPTSPEHAVAEMPQLKPAEEGRSEKPLLVNITPHGLHQIVHEPMKRHVSRITPVPFCRPTLSFSSLNTTEYDNTSFTQPNYTSTITEKTLLSPEAKFADRSKRAASEFTIRNTLNSDDVTPMYATLSRTHEVVRPIFKEADDFVVKTDAVKPSGVNEGLNSQVNEPSCSNDYRFNISNNAVSPSLDQKREDTKALKENNEQATVTSATANESQSQKENGRNTGVNDENTAVHPLIGDMYRTDLRTAMMDLTEKTENKLEAEPSLHNSQNVGCSGRPASLPTFMQTDQKAGTQAEARDWCSLNGRTAAAATVAAQYLSTASPSSSAKHELTDTSL</sequence>
<feature type="compositionally biased region" description="Polar residues" evidence="1">
    <location>
        <begin position="1"/>
        <end position="15"/>
    </location>
</feature>
<keyword evidence="3" id="KW-1185">Reference proteome</keyword>
<dbReference type="STRING" id="51028.A0A0N4VK57"/>
<reference evidence="2 3" key="2">
    <citation type="submission" date="2018-10" db="EMBL/GenBank/DDBJ databases">
        <authorList>
            <consortium name="Pathogen Informatics"/>
        </authorList>
    </citation>
    <scope>NUCLEOTIDE SEQUENCE [LARGE SCALE GENOMIC DNA]</scope>
</reference>
<protein>
    <submittedName>
        <fullName evidence="2 4">Uncharacterized protein</fullName>
    </submittedName>
</protein>
<reference evidence="4" key="1">
    <citation type="submission" date="2017-02" db="UniProtKB">
        <authorList>
            <consortium name="WormBaseParasite"/>
        </authorList>
    </citation>
    <scope>IDENTIFICATION</scope>
</reference>
<feature type="region of interest" description="Disordered" evidence="1">
    <location>
        <begin position="333"/>
        <end position="355"/>
    </location>
</feature>
<dbReference type="EMBL" id="UXUI01010945">
    <property type="protein sequence ID" value="VDD95802.1"/>
    <property type="molecule type" value="Genomic_DNA"/>
</dbReference>
<dbReference type="WBParaSite" id="EVEC_0001123901-mRNA-1">
    <property type="protein sequence ID" value="EVEC_0001123901-mRNA-1"/>
    <property type="gene ID" value="EVEC_0001123901"/>
</dbReference>